<evidence type="ECO:0000256" key="1">
    <source>
        <dbReference type="SAM" id="MobiDB-lite"/>
    </source>
</evidence>
<dbReference type="RefSeq" id="WP_342808229.1">
    <property type="nucleotide sequence ID" value="NZ_JAOPJZ010000004.1"/>
</dbReference>
<sequence>MHKTPQVNEVNEFIEIASDFEDPLEVIREALSNSYDANATRVDIEITQDDEGRNTLTIDDDGDGMCERDLSSFFDLGNSRKHDAIGYKGHGTKIYYKSDEIRVEAVKDGTRIESLMERPWETLNDRELPMYSVEKTETDESSGTRIEVHGFRAGRGFDPQKLTYNKIEHYIKWKTIGGSTAWYFDDDFHEMEITIELSDTIDDTRPPIKTTNRLKFGPENRDPEGEFVAERMCKCYPPRELSVTLDDGQEALIEVVGMVGGKEARNELPTYGKHSAQFGVWLAKDHIKVERYNDAIGADNEFFHFFFVANCQDIELSANREKIRNKSGNVYQAITDELDRFFTKVCQDPWYQDYIERRKLENKMQSVQSQASSLDDRRERAEEQGGLSPSNSAEVVAMLERYSANGAPESFKIADFQLNDEVNTILETENGFDNASIEVKLSDFFKDEPPLTHIDRFVCWKLGDIDALSQLERTPYMDETIRFDFSDNEIKYGEDDPRTIPILELSSKISP</sequence>
<organism evidence="2 3">
    <name type="scientific">Natronosalvus hydrolyticus</name>
    <dbReference type="NCBI Taxonomy" id="2979988"/>
    <lineage>
        <taxon>Archaea</taxon>
        <taxon>Methanobacteriati</taxon>
        <taxon>Methanobacteriota</taxon>
        <taxon>Stenosarchaea group</taxon>
        <taxon>Halobacteria</taxon>
        <taxon>Halobacteriales</taxon>
        <taxon>Natrialbaceae</taxon>
        <taxon>Natronosalvus</taxon>
    </lineage>
</organism>
<dbReference type="SUPFAM" id="SSF55874">
    <property type="entry name" value="ATPase domain of HSP90 chaperone/DNA topoisomerase II/histidine kinase"/>
    <property type="match status" value="1"/>
</dbReference>
<feature type="region of interest" description="Disordered" evidence="1">
    <location>
        <begin position="366"/>
        <end position="390"/>
    </location>
</feature>
<dbReference type="Pfam" id="PF13589">
    <property type="entry name" value="HATPase_c_3"/>
    <property type="match status" value="1"/>
</dbReference>
<dbReference type="Proteomes" id="UP001321047">
    <property type="component" value="Unassembled WGS sequence"/>
</dbReference>
<proteinExistence type="predicted"/>
<dbReference type="AlphaFoldDB" id="A0AAP2Z807"/>
<name>A0AAP2Z807_9EURY</name>
<dbReference type="Gene3D" id="3.30.565.10">
    <property type="entry name" value="Histidine kinase-like ATPase, C-terminal domain"/>
    <property type="match status" value="1"/>
</dbReference>
<gene>
    <name evidence="2" type="ORF">OB919_08095</name>
</gene>
<evidence type="ECO:0000313" key="2">
    <source>
        <dbReference type="EMBL" id="MCU4751943.1"/>
    </source>
</evidence>
<dbReference type="EMBL" id="JAOPJZ010000004">
    <property type="protein sequence ID" value="MCU4751943.1"/>
    <property type="molecule type" value="Genomic_DNA"/>
</dbReference>
<feature type="compositionally biased region" description="Basic and acidic residues" evidence="1">
    <location>
        <begin position="374"/>
        <end position="383"/>
    </location>
</feature>
<accession>A0AAP2Z807</accession>
<reference evidence="2 3" key="1">
    <citation type="submission" date="2022-09" db="EMBL/GenBank/DDBJ databases">
        <title>Enrichment on poylsaccharides allowed isolation of novel metabolic and taxonomic groups of Haloarchaea.</title>
        <authorList>
            <person name="Sorokin D.Y."/>
            <person name="Elcheninov A.G."/>
            <person name="Khizhniak T.V."/>
            <person name="Kolganova T.V."/>
            <person name="Kublanov I.V."/>
        </authorList>
    </citation>
    <scope>NUCLEOTIDE SEQUENCE [LARGE SCALE GENOMIC DNA]</scope>
    <source>
        <strain evidence="2 3">AArc-curdl1</strain>
    </source>
</reference>
<comment type="caution">
    <text evidence="2">The sequence shown here is derived from an EMBL/GenBank/DDBJ whole genome shotgun (WGS) entry which is preliminary data.</text>
</comment>
<dbReference type="InterPro" id="IPR036890">
    <property type="entry name" value="HATPase_C_sf"/>
</dbReference>
<evidence type="ECO:0000313" key="3">
    <source>
        <dbReference type="Proteomes" id="UP001321047"/>
    </source>
</evidence>
<keyword evidence="2" id="KW-0547">Nucleotide-binding</keyword>
<protein>
    <submittedName>
        <fullName evidence="2">ATP-binding protein</fullName>
    </submittedName>
</protein>
<keyword evidence="2" id="KW-0067">ATP-binding</keyword>
<dbReference type="GO" id="GO:0005524">
    <property type="term" value="F:ATP binding"/>
    <property type="evidence" value="ECO:0007669"/>
    <property type="project" value="UniProtKB-KW"/>
</dbReference>
<keyword evidence="3" id="KW-1185">Reference proteome</keyword>